<dbReference type="Proteomes" id="UP001189429">
    <property type="component" value="Unassembled WGS sequence"/>
</dbReference>
<feature type="non-terminal residue" evidence="2">
    <location>
        <position position="168"/>
    </location>
</feature>
<protein>
    <submittedName>
        <fullName evidence="2">Uncharacterized protein</fullName>
    </submittedName>
</protein>
<dbReference type="EMBL" id="CAUYUJ010014946">
    <property type="protein sequence ID" value="CAK0847955.1"/>
    <property type="molecule type" value="Genomic_DNA"/>
</dbReference>
<sequence length="168" mass="17815">EFRPDIHRLFVDVTLFFVLQDGLRILHVLYPSIRALWSLGCSREESRPRGHKRTAIISGVRGLCEAAVGQPDDASAGGTGRIGLLTEQTEGPVEKDAESIVAYCLLGGITVGGAGSQQAQTLRLTCKLARPGAPADDAWAPDGQGVHSRLRRCGGADAEVENSGGDPR</sequence>
<organism evidence="2 3">
    <name type="scientific">Prorocentrum cordatum</name>
    <dbReference type="NCBI Taxonomy" id="2364126"/>
    <lineage>
        <taxon>Eukaryota</taxon>
        <taxon>Sar</taxon>
        <taxon>Alveolata</taxon>
        <taxon>Dinophyceae</taxon>
        <taxon>Prorocentrales</taxon>
        <taxon>Prorocentraceae</taxon>
        <taxon>Prorocentrum</taxon>
    </lineage>
</organism>
<keyword evidence="3" id="KW-1185">Reference proteome</keyword>
<evidence type="ECO:0000313" key="3">
    <source>
        <dbReference type="Proteomes" id="UP001189429"/>
    </source>
</evidence>
<accession>A0ABN9TPC0</accession>
<feature type="region of interest" description="Disordered" evidence="1">
    <location>
        <begin position="137"/>
        <end position="168"/>
    </location>
</feature>
<evidence type="ECO:0000256" key="1">
    <source>
        <dbReference type="SAM" id="MobiDB-lite"/>
    </source>
</evidence>
<comment type="caution">
    <text evidence="2">The sequence shown here is derived from an EMBL/GenBank/DDBJ whole genome shotgun (WGS) entry which is preliminary data.</text>
</comment>
<proteinExistence type="predicted"/>
<reference evidence="2" key="1">
    <citation type="submission" date="2023-10" db="EMBL/GenBank/DDBJ databases">
        <authorList>
            <person name="Chen Y."/>
            <person name="Shah S."/>
            <person name="Dougan E. K."/>
            <person name="Thang M."/>
            <person name="Chan C."/>
        </authorList>
    </citation>
    <scope>NUCLEOTIDE SEQUENCE [LARGE SCALE GENOMIC DNA]</scope>
</reference>
<name>A0ABN9TPC0_9DINO</name>
<feature type="non-terminal residue" evidence="2">
    <location>
        <position position="1"/>
    </location>
</feature>
<evidence type="ECO:0000313" key="2">
    <source>
        <dbReference type="EMBL" id="CAK0847955.1"/>
    </source>
</evidence>
<gene>
    <name evidence="2" type="ORF">PCOR1329_LOCUS41026</name>
</gene>